<sequence length="265" mass="28973">MTRKKAIVIEDSSDEEDRERRLQALRKALNEVHWEHGRIMFLQSELEQHVLAAQRAASRAEEALEDIQESLGDWSVSGKLSSPVSTRYLTALSRQASDDSLQYEDPETEELMRTVQLSPGGSSVKVEDDTVSSQPNNVLVNARPSTPPRTPSKPANAIAPSSSIKRSVPRREEASLVSPTPTKRARKGPKGGFLVLNGKDGVNGVFGSWAVAASVEQNVSGAIIQGFNSFEEAQNAYDLCSSSGLLAYLTLPDHEKKWFVVLRGS</sequence>
<protein>
    <submittedName>
        <fullName evidence="2">Uncharacterized protein</fullName>
    </submittedName>
</protein>
<evidence type="ECO:0000313" key="3">
    <source>
        <dbReference type="Proteomes" id="UP001383192"/>
    </source>
</evidence>
<evidence type="ECO:0000256" key="1">
    <source>
        <dbReference type="SAM" id="MobiDB-lite"/>
    </source>
</evidence>
<proteinExistence type="predicted"/>
<dbReference type="EMBL" id="JAYKXP010000282">
    <property type="protein sequence ID" value="KAK7016445.1"/>
    <property type="molecule type" value="Genomic_DNA"/>
</dbReference>
<reference evidence="2 3" key="1">
    <citation type="submission" date="2024-01" db="EMBL/GenBank/DDBJ databases">
        <title>A draft genome for a cacao thread blight-causing isolate of Paramarasmius palmivorus.</title>
        <authorList>
            <person name="Baruah I.K."/>
            <person name="Bukari Y."/>
            <person name="Amoako-Attah I."/>
            <person name="Meinhardt L.W."/>
            <person name="Bailey B.A."/>
            <person name="Cohen S.P."/>
        </authorList>
    </citation>
    <scope>NUCLEOTIDE SEQUENCE [LARGE SCALE GENOMIC DNA]</scope>
    <source>
        <strain evidence="2 3">GH-12</strain>
    </source>
</reference>
<keyword evidence="3" id="KW-1185">Reference proteome</keyword>
<evidence type="ECO:0000313" key="2">
    <source>
        <dbReference type="EMBL" id="KAK7016445.1"/>
    </source>
</evidence>
<name>A0AAW0ASH5_9AGAR</name>
<organism evidence="2 3">
    <name type="scientific">Paramarasmius palmivorus</name>
    <dbReference type="NCBI Taxonomy" id="297713"/>
    <lineage>
        <taxon>Eukaryota</taxon>
        <taxon>Fungi</taxon>
        <taxon>Dikarya</taxon>
        <taxon>Basidiomycota</taxon>
        <taxon>Agaricomycotina</taxon>
        <taxon>Agaricomycetes</taxon>
        <taxon>Agaricomycetidae</taxon>
        <taxon>Agaricales</taxon>
        <taxon>Marasmiineae</taxon>
        <taxon>Marasmiaceae</taxon>
        <taxon>Paramarasmius</taxon>
    </lineage>
</organism>
<accession>A0AAW0ASH5</accession>
<dbReference type="AlphaFoldDB" id="A0AAW0ASH5"/>
<feature type="region of interest" description="Disordered" evidence="1">
    <location>
        <begin position="117"/>
        <end position="192"/>
    </location>
</feature>
<dbReference type="Proteomes" id="UP001383192">
    <property type="component" value="Unassembled WGS sequence"/>
</dbReference>
<comment type="caution">
    <text evidence="2">The sequence shown here is derived from an EMBL/GenBank/DDBJ whole genome shotgun (WGS) entry which is preliminary data.</text>
</comment>
<gene>
    <name evidence="2" type="ORF">VNI00_018882</name>
</gene>